<dbReference type="Proteomes" id="UP000272025">
    <property type="component" value="Unassembled WGS sequence"/>
</dbReference>
<dbReference type="CDD" id="cd06242">
    <property type="entry name" value="M14-like"/>
    <property type="match status" value="1"/>
</dbReference>
<keyword evidence="17" id="KW-1185">Reference proteome</keyword>
<keyword evidence="7 14" id="KW-0732">Signal</keyword>
<dbReference type="GeneID" id="39578318"/>
<organism evidence="16 17">
    <name type="scientific">Sodiomyces alkalinus (strain CBS 110278 / VKM F-3762 / F11)</name>
    <name type="common">Alkaliphilic filamentous fungus</name>
    <dbReference type="NCBI Taxonomy" id="1314773"/>
    <lineage>
        <taxon>Eukaryota</taxon>
        <taxon>Fungi</taxon>
        <taxon>Dikarya</taxon>
        <taxon>Ascomycota</taxon>
        <taxon>Pezizomycotina</taxon>
        <taxon>Sordariomycetes</taxon>
        <taxon>Hypocreomycetidae</taxon>
        <taxon>Glomerellales</taxon>
        <taxon>Plectosphaerellaceae</taxon>
        <taxon>Sodiomyces</taxon>
    </lineage>
</organism>
<comment type="cofactor">
    <cofactor evidence="1">
        <name>Zn(2+)</name>
        <dbReference type="ChEBI" id="CHEBI:29105"/>
    </cofactor>
</comment>
<evidence type="ECO:0000256" key="3">
    <source>
        <dbReference type="ARBA" id="ARBA00004613"/>
    </source>
</evidence>
<dbReference type="EMBL" id="ML119055">
    <property type="protein sequence ID" value="ROT38443.1"/>
    <property type="molecule type" value="Genomic_DNA"/>
</dbReference>
<protein>
    <recommendedName>
        <fullName evidence="12">Carboxypeptidase M14B</fullName>
    </recommendedName>
    <alternativeName>
        <fullName evidence="11">Carboxypeptidase MCPB</fullName>
    </alternativeName>
</protein>
<evidence type="ECO:0000313" key="17">
    <source>
        <dbReference type="Proteomes" id="UP000272025"/>
    </source>
</evidence>
<dbReference type="PANTHER" id="PTHR11705:SF83">
    <property type="entry name" value="INACTIVE METALLOCARBOXYPEPTIDASE ECM14"/>
    <property type="match status" value="1"/>
</dbReference>
<evidence type="ECO:0000256" key="4">
    <source>
        <dbReference type="ARBA" id="ARBA00005988"/>
    </source>
</evidence>
<evidence type="ECO:0000256" key="14">
    <source>
        <dbReference type="SAM" id="SignalP"/>
    </source>
</evidence>
<dbReference type="InterPro" id="IPR000834">
    <property type="entry name" value="Peptidase_M14"/>
</dbReference>
<sequence length="537" mass="59510">MRVATQAGLFGLVSLASAVQYGYNHVPVRQDPDHVAAHFQDVDIDLYSPAFLNPEGRLPGFPNGTQGPTSHEVMESYMEELASRNDYMTYHTANFTSEELRSYPFVHLSTNGHLNPCRRGNSTEKIRVWVQGAQHGNEPAADESLLALLGQFDSDPEWAAEILDKLDIVVLPRANPDGVYYFQRTLATNLDPNRDHIKLNRQQSRDIKTLFNEYKPHIVMDMHEYGATTQYGRYYHASDGLFAAAKNLNIHSDIRALSEDLFAKNIGDAMDEQGLRWEPYATGSSSTNLDFVPHFNEAGTDAKIGRNALGLTQSVTFLIEARGINLADQEFQRRTAASLVMATSILETAANNAEQVFRAIEDGIDAFIRSDDDIVLTDYTRVESRLFTMVDHTNGSLAQVPITFASATPAQADLTRSRPEAYLIPVAWADVADRLRAAGLKVETLEEPWSGTVEALTITSTTVAGSYYEGALRVTATAEARKRELTLSAGSFLVSARQKNAALAFVALEPETIDSFVTFNIIPVNVRDEYPIFRVMS</sequence>
<dbReference type="GO" id="GO:0005576">
    <property type="term" value="C:extracellular region"/>
    <property type="evidence" value="ECO:0007669"/>
    <property type="project" value="UniProtKB-SubCell"/>
</dbReference>
<comment type="similarity">
    <text evidence="4 13">Belongs to the peptidase M14 family.</text>
</comment>
<dbReference type="GO" id="GO:0008270">
    <property type="term" value="F:zinc ion binding"/>
    <property type="evidence" value="ECO:0007669"/>
    <property type="project" value="InterPro"/>
</dbReference>
<evidence type="ECO:0000256" key="5">
    <source>
        <dbReference type="ARBA" id="ARBA00022525"/>
    </source>
</evidence>
<dbReference type="OrthoDB" id="3626597at2759"/>
<proteinExistence type="inferred from homology"/>
<dbReference type="GO" id="GO:0006508">
    <property type="term" value="P:proteolysis"/>
    <property type="evidence" value="ECO:0007669"/>
    <property type="project" value="UniProtKB-KW"/>
</dbReference>
<name>A0A3N2PVA5_SODAK</name>
<dbReference type="PROSITE" id="PS52035">
    <property type="entry name" value="PEPTIDASE_M14"/>
    <property type="match status" value="1"/>
</dbReference>
<evidence type="ECO:0000313" key="16">
    <source>
        <dbReference type="EMBL" id="ROT38443.1"/>
    </source>
</evidence>
<feature type="domain" description="Peptidase M14" evidence="15">
    <location>
        <begin position="67"/>
        <end position="349"/>
    </location>
</feature>
<keyword evidence="5" id="KW-0964">Secreted</keyword>
<evidence type="ECO:0000256" key="7">
    <source>
        <dbReference type="ARBA" id="ARBA00022729"/>
    </source>
</evidence>
<keyword evidence="16" id="KW-0121">Carboxypeptidase</keyword>
<dbReference type="RefSeq" id="XP_028466249.1">
    <property type="nucleotide sequence ID" value="XM_028609840.1"/>
</dbReference>
<evidence type="ECO:0000259" key="15">
    <source>
        <dbReference type="PROSITE" id="PS52035"/>
    </source>
</evidence>
<keyword evidence="10" id="KW-0325">Glycoprotein</keyword>
<dbReference type="PANTHER" id="PTHR11705">
    <property type="entry name" value="PROTEASE FAMILY M14 CARBOXYPEPTIDASE A,B"/>
    <property type="match status" value="1"/>
</dbReference>
<dbReference type="SMART" id="SM00631">
    <property type="entry name" value="Zn_pept"/>
    <property type="match status" value="1"/>
</dbReference>
<feature type="chain" id="PRO_5018052917" description="Carboxypeptidase M14B" evidence="14">
    <location>
        <begin position="19"/>
        <end position="537"/>
    </location>
</feature>
<evidence type="ECO:0000256" key="11">
    <source>
        <dbReference type="ARBA" id="ARBA00041263"/>
    </source>
</evidence>
<dbReference type="SUPFAM" id="SSF53187">
    <property type="entry name" value="Zn-dependent exopeptidases"/>
    <property type="match status" value="1"/>
</dbReference>
<comment type="subcellular location">
    <subcellularLocation>
        <location evidence="3">Secreted</location>
    </subcellularLocation>
</comment>
<evidence type="ECO:0000256" key="12">
    <source>
        <dbReference type="ARBA" id="ARBA00042017"/>
    </source>
</evidence>
<evidence type="ECO:0000256" key="1">
    <source>
        <dbReference type="ARBA" id="ARBA00001947"/>
    </source>
</evidence>
<gene>
    <name evidence="16" type="ORF">SODALDRAFT_323921</name>
</gene>
<feature type="signal peptide" evidence="14">
    <location>
        <begin position="1"/>
        <end position="18"/>
    </location>
</feature>
<comment type="function">
    <text evidence="2">Extracellular metalloprotease that contributes to pathogenicity.</text>
</comment>
<feature type="active site" description="Proton donor/acceptor" evidence="13">
    <location>
        <position position="320"/>
    </location>
</feature>
<evidence type="ECO:0000256" key="6">
    <source>
        <dbReference type="ARBA" id="ARBA00022670"/>
    </source>
</evidence>
<keyword evidence="9" id="KW-0843">Virulence</keyword>
<dbReference type="GO" id="GO:0004181">
    <property type="term" value="F:metallocarboxypeptidase activity"/>
    <property type="evidence" value="ECO:0007669"/>
    <property type="project" value="InterPro"/>
</dbReference>
<dbReference type="AlphaFoldDB" id="A0A3N2PVA5"/>
<evidence type="ECO:0000256" key="8">
    <source>
        <dbReference type="ARBA" id="ARBA00022801"/>
    </source>
</evidence>
<evidence type="ECO:0000256" key="13">
    <source>
        <dbReference type="PROSITE-ProRule" id="PRU01379"/>
    </source>
</evidence>
<keyword evidence="8" id="KW-0378">Hydrolase</keyword>
<reference evidence="16 17" key="1">
    <citation type="journal article" date="2018" name="Mol. Ecol.">
        <title>The obligate alkalophilic soda-lake fungus Sodiomyces alkalinus has shifted to a protein diet.</title>
        <authorList>
            <person name="Grum-Grzhimaylo A.A."/>
            <person name="Falkoski D.L."/>
            <person name="van den Heuvel J."/>
            <person name="Valero-Jimenez C.A."/>
            <person name="Min B."/>
            <person name="Choi I.G."/>
            <person name="Lipzen A."/>
            <person name="Daum C.G."/>
            <person name="Aanen D.K."/>
            <person name="Tsang A."/>
            <person name="Henrissat B."/>
            <person name="Bilanenko E.N."/>
            <person name="de Vries R.P."/>
            <person name="van Kan J.A.L."/>
            <person name="Grigoriev I.V."/>
            <person name="Debets A.J.M."/>
        </authorList>
    </citation>
    <scope>NUCLEOTIDE SEQUENCE [LARGE SCALE GENOMIC DNA]</scope>
    <source>
        <strain evidence="16 17">F11</strain>
    </source>
</reference>
<dbReference type="Gene3D" id="3.40.630.10">
    <property type="entry name" value="Zn peptidases"/>
    <property type="match status" value="1"/>
</dbReference>
<dbReference type="Pfam" id="PF00246">
    <property type="entry name" value="Peptidase_M14"/>
    <property type="match status" value="1"/>
</dbReference>
<evidence type="ECO:0000256" key="9">
    <source>
        <dbReference type="ARBA" id="ARBA00023026"/>
    </source>
</evidence>
<evidence type="ECO:0000256" key="10">
    <source>
        <dbReference type="ARBA" id="ARBA00023180"/>
    </source>
</evidence>
<evidence type="ECO:0000256" key="2">
    <source>
        <dbReference type="ARBA" id="ARBA00003091"/>
    </source>
</evidence>
<keyword evidence="6" id="KW-0645">Protease</keyword>
<accession>A0A3N2PVA5</accession>